<evidence type="ECO:0000256" key="9">
    <source>
        <dbReference type="ARBA" id="ARBA00023055"/>
    </source>
</evidence>
<feature type="transmembrane region" description="Helical" evidence="11">
    <location>
        <begin position="159"/>
        <end position="176"/>
    </location>
</feature>
<keyword evidence="7" id="KW-1278">Translocase</keyword>
<dbReference type="NCBIfam" id="TIGR02203">
    <property type="entry name" value="MsbA_lipidA"/>
    <property type="match status" value="1"/>
</dbReference>
<dbReference type="InterPro" id="IPR036640">
    <property type="entry name" value="ABC1_TM_sf"/>
</dbReference>
<reference evidence="15" key="1">
    <citation type="journal article" date="2019" name="Int. J. Syst. Evol. Microbiol.">
        <title>The Global Catalogue of Microorganisms (GCM) 10K type strain sequencing project: providing services to taxonomists for standard genome sequencing and annotation.</title>
        <authorList>
            <consortium name="The Broad Institute Genomics Platform"/>
            <consortium name="The Broad Institute Genome Sequencing Center for Infectious Disease"/>
            <person name="Wu L."/>
            <person name="Ma J."/>
        </authorList>
    </citation>
    <scope>NUCLEOTIDE SEQUENCE [LARGE SCALE GENOMIC DNA]</scope>
    <source>
        <strain evidence="15">KCTC 23917</strain>
    </source>
</reference>
<dbReference type="InterPro" id="IPR011527">
    <property type="entry name" value="ABC1_TM_dom"/>
</dbReference>
<dbReference type="PANTHER" id="PTHR43394">
    <property type="entry name" value="ATP-DEPENDENT PERMEASE MDL1, MITOCHONDRIAL"/>
    <property type="match status" value="1"/>
</dbReference>
<proteinExistence type="predicted"/>
<evidence type="ECO:0000313" key="15">
    <source>
        <dbReference type="Proteomes" id="UP000653343"/>
    </source>
</evidence>
<evidence type="ECO:0000259" key="13">
    <source>
        <dbReference type="PROSITE" id="PS50929"/>
    </source>
</evidence>
<protein>
    <submittedName>
        <fullName evidence="14">Lipid A export ATP-binding/permease protein MsbA</fullName>
    </submittedName>
</protein>
<evidence type="ECO:0000313" key="14">
    <source>
        <dbReference type="EMBL" id="GGX32838.1"/>
    </source>
</evidence>
<dbReference type="Pfam" id="PF00664">
    <property type="entry name" value="ABC_membrane"/>
    <property type="match status" value="1"/>
</dbReference>
<keyword evidence="6 14" id="KW-0067">ATP-binding</keyword>
<evidence type="ECO:0000256" key="6">
    <source>
        <dbReference type="ARBA" id="ARBA00022840"/>
    </source>
</evidence>
<evidence type="ECO:0000256" key="3">
    <source>
        <dbReference type="ARBA" id="ARBA00022475"/>
    </source>
</evidence>
<dbReference type="SMART" id="SM00382">
    <property type="entry name" value="AAA"/>
    <property type="match status" value="1"/>
</dbReference>
<feature type="transmembrane region" description="Helical" evidence="11">
    <location>
        <begin position="61"/>
        <end position="82"/>
    </location>
</feature>
<evidence type="ECO:0000256" key="5">
    <source>
        <dbReference type="ARBA" id="ARBA00022741"/>
    </source>
</evidence>
<dbReference type="InterPro" id="IPR039421">
    <property type="entry name" value="Type_1_exporter"/>
</dbReference>
<gene>
    <name evidence="14" type="primary">msbA</name>
    <name evidence="14" type="ORF">GCM10010946_07620</name>
</gene>
<comment type="subcellular location">
    <subcellularLocation>
        <location evidence="1">Cell membrane</location>
        <topology evidence="1">Multi-pass membrane protein</topology>
    </subcellularLocation>
</comment>
<dbReference type="Gene3D" id="3.40.50.300">
    <property type="entry name" value="P-loop containing nucleotide triphosphate hydrolases"/>
    <property type="match status" value="1"/>
</dbReference>
<keyword evidence="4 11" id="KW-0812">Transmembrane</keyword>
<organism evidence="14 15">
    <name type="scientific">Undibacterium squillarum</name>
    <dbReference type="NCBI Taxonomy" id="1131567"/>
    <lineage>
        <taxon>Bacteria</taxon>
        <taxon>Pseudomonadati</taxon>
        <taxon>Pseudomonadota</taxon>
        <taxon>Betaproteobacteria</taxon>
        <taxon>Burkholderiales</taxon>
        <taxon>Oxalobacteraceae</taxon>
        <taxon>Undibacterium</taxon>
    </lineage>
</organism>
<evidence type="ECO:0000256" key="8">
    <source>
        <dbReference type="ARBA" id="ARBA00022989"/>
    </source>
</evidence>
<evidence type="ECO:0000256" key="1">
    <source>
        <dbReference type="ARBA" id="ARBA00004651"/>
    </source>
</evidence>
<dbReference type="CDD" id="cd18552">
    <property type="entry name" value="ABC_6TM_MsbA_like"/>
    <property type="match status" value="1"/>
</dbReference>
<keyword evidence="8 11" id="KW-1133">Transmembrane helix</keyword>
<evidence type="ECO:0000259" key="12">
    <source>
        <dbReference type="PROSITE" id="PS50893"/>
    </source>
</evidence>
<name>A0ABQ2XUQ6_9BURK</name>
<evidence type="ECO:0000256" key="2">
    <source>
        <dbReference type="ARBA" id="ARBA00022448"/>
    </source>
</evidence>
<dbReference type="InterPro" id="IPR017871">
    <property type="entry name" value="ABC_transporter-like_CS"/>
</dbReference>
<dbReference type="GO" id="GO:0005524">
    <property type="term" value="F:ATP binding"/>
    <property type="evidence" value="ECO:0007669"/>
    <property type="project" value="UniProtKB-KW"/>
</dbReference>
<dbReference type="PROSITE" id="PS50893">
    <property type="entry name" value="ABC_TRANSPORTER_2"/>
    <property type="match status" value="1"/>
</dbReference>
<dbReference type="InterPro" id="IPR027417">
    <property type="entry name" value="P-loop_NTPase"/>
</dbReference>
<dbReference type="InterPro" id="IPR003439">
    <property type="entry name" value="ABC_transporter-like_ATP-bd"/>
</dbReference>
<dbReference type="Pfam" id="PF00005">
    <property type="entry name" value="ABC_tran"/>
    <property type="match status" value="1"/>
</dbReference>
<evidence type="ECO:0000256" key="7">
    <source>
        <dbReference type="ARBA" id="ARBA00022967"/>
    </source>
</evidence>
<dbReference type="SUPFAM" id="SSF52540">
    <property type="entry name" value="P-loop containing nucleoside triphosphate hydrolases"/>
    <property type="match status" value="1"/>
</dbReference>
<dbReference type="InterPro" id="IPR011917">
    <property type="entry name" value="ABC_transpr_lipidA"/>
</dbReference>
<feature type="domain" description="ABC transporter" evidence="12">
    <location>
        <begin position="336"/>
        <end position="571"/>
    </location>
</feature>
<keyword evidence="5" id="KW-0547">Nucleotide-binding</keyword>
<evidence type="ECO:0000256" key="10">
    <source>
        <dbReference type="ARBA" id="ARBA00023136"/>
    </source>
</evidence>
<sequence length="575" mass="62611">MLTMAVTALTEAAFPRVLGYILDHGFGRPSGNDVAMLNTLSGETVAQDKSNAIKGLALWKIPAAIIGIFLLRGICTFTTSYLMSWISTRLLNDLRAQVFDRVLSVPIGFYQKESASRIINVIMMEAQQIVEMLKVSMTTLIRDSLTVFVLLAALVWQNWKLTIVALVMMPVMAYLVRSVSKRLRVLNQSQLNVNNELTQVIEEATRATQVVRIFGGQEYEKKRFAESNEKLRGYAMRTTIAVASTTPLTQLAAAVSVAVVIMFAVSQAAQDATTVGKFVEFVTLMMLLLTPLKRLADLNGPIQRGMAAAESVFELIDTSPERTDGKLLNVRARGDLSFCGVSFSYPGQEQVTLDDIQLDIASGETVALVGLSGGGKTSLVNLVPAFYSPQAGKITLDGQDINELSLDSLRRQIAMVSQNVVLFDDTVAANIAYGDSSPDHVKVKAAVQAAYLSEVVSELPDGLETRIGDNGSRLSGGQRQRLAIARAIYKDAPILILDEATSALDTESERAVQSALDALMRGRTTLVIAHRLSTIERADRIVVLADGKIAEQGTHQQLLAKDGVYANLYRMQFAE</sequence>
<dbReference type="InterPro" id="IPR003593">
    <property type="entry name" value="AAA+_ATPase"/>
</dbReference>
<comment type="caution">
    <text evidence="14">The sequence shown here is derived from an EMBL/GenBank/DDBJ whole genome shotgun (WGS) entry which is preliminary data.</text>
</comment>
<feature type="domain" description="ABC transmembrane type-1" evidence="13">
    <location>
        <begin position="1"/>
        <end position="304"/>
    </location>
</feature>
<dbReference type="SUPFAM" id="SSF90123">
    <property type="entry name" value="ABC transporter transmembrane region"/>
    <property type="match status" value="1"/>
</dbReference>
<keyword evidence="15" id="KW-1185">Reference proteome</keyword>
<dbReference type="EMBL" id="BMYU01000001">
    <property type="protein sequence ID" value="GGX32838.1"/>
    <property type="molecule type" value="Genomic_DNA"/>
</dbReference>
<keyword evidence="10 11" id="KW-0472">Membrane</keyword>
<dbReference type="PROSITE" id="PS00211">
    <property type="entry name" value="ABC_TRANSPORTER_1"/>
    <property type="match status" value="1"/>
</dbReference>
<dbReference type="Proteomes" id="UP000653343">
    <property type="component" value="Unassembled WGS sequence"/>
</dbReference>
<dbReference type="PROSITE" id="PS50929">
    <property type="entry name" value="ABC_TM1F"/>
    <property type="match status" value="1"/>
</dbReference>
<dbReference type="PANTHER" id="PTHR43394:SF1">
    <property type="entry name" value="ATP-BINDING CASSETTE SUB-FAMILY B MEMBER 10, MITOCHONDRIAL"/>
    <property type="match status" value="1"/>
</dbReference>
<accession>A0ABQ2XUQ6</accession>
<feature type="transmembrane region" description="Helical" evidence="11">
    <location>
        <begin position="240"/>
        <end position="266"/>
    </location>
</feature>
<evidence type="ECO:0000256" key="11">
    <source>
        <dbReference type="SAM" id="Phobius"/>
    </source>
</evidence>
<keyword evidence="2" id="KW-0813">Transport</keyword>
<evidence type="ECO:0000256" key="4">
    <source>
        <dbReference type="ARBA" id="ARBA00022692"/>
    </source>
</evidence>
<keyword evidence="9" id="KW-0445">Lipid transport</keyword>
<keyword evidence="3" id="KW-1003">Cell membrane</keyword>
<dbReference type="Gene3D" id="1.20.1560.10">
    <property type="entry name" value="ABC transporter type 1, transmembrane domain"/>
    <property type="match status" value="1"/>
</dbReference>